<reference evidence="1" key="2">
    <citation type="journal article" date="2015" name="Fish Shellfish Immunol.">
        <title>Early steps in the European eel (Anguilla anguilla)-Vibrio vulnificus interaction in the gills: Role of the RtxA13 toxin.</title>
        <authorList>
            <person name="Callol A."/>
            <person name="Pajuelo D."/>
            <person name="Ebbesson L."/>
            <person name="Teles M."/>
            <person name="MacKenzie S."/>
            <person name="Amaro C."/>
        </authorList>
    </citation>
    <scope>NUCLEOTIDE SEQUENCE</scope>
</reference>
<sequence>MYIKSMHRMKIFESYLIQYQVHISMIDKAKQIAVLQARLHARDLWVRVLTVNQFLASDFHQSHLHTFSNCAGSQLVPCTC</sequence>
<name>A0A0E9X492_ANGAN</name>
<evidence type="ECO:0000313" key="1">
    <source>
        <dbReference type="EMBL" id="JAH97261.1"/>
    </source>
</evidence>
<accession>A0A0E9X492</accession>
<dbReference type="AlphaFoldDB" id="A0A0E9X492"/>
<proteinExistence type="predicted"/>
<dbReference type="EMBL" id="GBXM01011316">
    <property type="protein sequence ID" value="JAH97261.1"/>
    <property type="molecule type" value="Transcribed_RNA"/>
</dbReference>
<organism evidence="1">
    <name type="scientific">Anguilla anguilla</name>
    <name type="common">European freshwater eel</name>
    <name type="synonym">Muraena anguilla</name>
    <dbReference type="NCBI Taxonomy" id="7936"/>
    <lineage>
        <taxon>Eukaryota</taxon>
        <taxon>Metazoa</taxon>
        <taxon>Chordata</taxon>
        <taxon>Craniata</taxon>
        <taxon>Vertebrata</taxon>
        <taxon>Euteleostomi</taxon>
        <taxon>Actinopterygii</taxon>
        <taxon>Neopterygii</taxon>
        <taxon>Teleostei</taxon>
        <taxon>Anguilliformes</taxon>
        <taxon>Anguillidae</taxon>
        <taxon>Anguilla</taxon>
    </lineage>
</organism>
<protein>
    <submittedName>
        <fullName evidence="1">Uncharacterized protein</fullName>
    </submittedName>
</protein>
<reference evidence="1" key="1">
    <citation type="submission" date="2014-11" db="EMBL/GenBank/DDBJ databases">
        <authorList>
            <person name="Amaro Gonzalez C."/>
        </authorList>
    </citation>
    <scope>NUCLEOTIDE SEQUENCE</scope>
</reference>